<dbReference type="GO" id="GO:0016853">
    <property type="term" value="F:isomerase activity"/>
    <property type="evidence" value="ECO:0007669"/>
    <property type="project" value="UniProtKB-KW"/>
</dbReference>
<organism evidence="1 2">
    <name type="scientific">Striga asiatica</name>
    <name type="common">Asiatic witchweed</name>
    <name type="synonym">Buchnera asiatica</name>
    <dbReference type="NCBI Taxonomy" id="4170"/>
    <lineage>
        <taxon>Eukaryota</taxon>
        <taxon>Viridiplantae</taxon>
        <taxon>Streptophyta</taxon>
        <taxon>Embryophyta</taxon>
        <taxon>Tracheophyta</taxon>
        <taxon>Spermatophyta</taxon>
        <taxon>Magnoliopsida</taxon>
        <taxon>eudicotyledons</taxon>
        <taxon>Gunneridae</taxon>
        <taxon>Pentapetalae</taxon>
        <taxon>asterids</taxon>
        <taxon>lamiids</taxon>
        <taxon>Lamiales</taxon>
        <taxon>Orobanchaceae</taxon>
        <taxon>Buchnereae</taxon>
        <taxon>Striga</taxon>
    </lineage>
</organism>
<name>A0A5A7Q5Z6_STRAF</name>
<dbReference type="EMBL" id="BKCP01005768">
    <property type="protein sequence ID" value="GER39867.1"/>
    <property type="molecule type" value="Genomic_DNA"/>
</dbReference>
<protein>
    <submittedName>
        <fullName evidence="1">Peptidyl-prolyl cis-trans isomerase</fullName>
    </submittedName>
</protein>
<dbReference type="AlphaFoldDB" id="A0A5A7Q5Z6"/>
<keyword evidence="2" id="KW-1185">Reference proteome</keyword>
<evidence type="ECO:0000313" key="2">
    <source>
        <dbReference type="Proteomes" id="UP000325081"/>
    </source>
</evidence>
<evidence type="ECO:0000313" key="1">
    <source>
        <dbReference type="EMBL" id="GER39867.1"/>
    </source>
</evidence>
<gene>
    <name evidence="1" type="ORF">STAS_16508</name>
</gene>
<sequence>MSAINFFGKLNVDMVYDISFSLMCWLEKLVLVVGLVTGLPEFWIFLGEANATNIAPALPYVSVLISGPPIKGSWGIVEVCICLFSISLIREIQKPLEDITKSLKIQSP</sequence>
<reference evidence="2" key="1">
    <citation type="journal article" date="2019" name="Curr. Biol.">
        <title>Genome Sequence of Striga asiatica Provides Insight into the Evolution of Plant Parasitism.</title>
        <authorList>
            <person name="Yoshida S."/>
            <person name="Kim S."/>
            <person name="Wafula E.K."/>
            <person name="Tanskanen J."/>
            <person name="Kim Y.M."/>
            <person name="Honaas L."/>
            <person name="Yang Z."/>
            <person name="Spallek T."/>
            <person name="Conn C.E."/>
            <person name="Ichihashi Y."/>
            <person name="Cheong K."/>
            <person name="Cui S."/>
            <person name="Der J.P."/>
            <person name="Gundlach H."/>
            <person name="Jiao Y."/>
            <person name="Hori C."/>
            <person name="Ishida J.K."/>
            <person name="Kasahara H."/>
            <person name="Kiba T."/>
            <person name="Kim M.S."/>
            <person name="Koo N."/>
            <person name="Laohavisit A."/>
            <person name="Lee Y.H."/>
            <person name="Lumba S."/>
            <person name="McCourt P."/>
            <person name="Mortimer J.C."/>
            <person name="Mutuku J.M."/>
            <person name="Nomura T."/>
            <person name="Sasaki-Sekimoto Y."/>
            <person name="Seto Y."/>
            <person name="Wang Y."/>
            <person name="Wakatake T."/>
            <person name="Sakakibara H."/>
            <person name="Demura T."/>
            <person name="Yamaguchi S."/>
            <person name="Yoneyama K."/>
            <person name="Manabe R.I."/>
            <person name="Nelson D.C."/>
            <person name="Schulman A.H."/>
            <person name="Timko M.P."/>
            <person name="dePamphilis C.W."/>
            <person name="Choi D."/>
            <person name="Shirasu K."/>
        </authorList>
    </citation>
    <scope>NUCLEOTIDE SEQUENCE [LARGE SCALE GENOMIC DNA]</scope>
    <source>
        <strain evidence="2">cv. UVA1</strain>
    </source>
</reference>
<keyword evidence="1" id="KW-0413">Isomerase</keyword>
<accession>A0A5A7Q5Z6</accession>
<proteinExistence type="predicted"/>
<comment type="caution">
    <text evidence="1">The sequence shown here is derived from an EMBL/GenBank/DDBJ whole genome shotgun (WGS) entry which is preliminary data.</text>
</comment>
<dbReference type="Proteomes" id="UP000325081">
    <property type="component" value="Unassembled WGS sequence"/>
</dbReference>